<dbReference type="AlphaFoldDB" id="A0A9N9N0Z7"/>
<sequence>MRFVTVKVLSGNPETSCGITFEKKNDEREDMALIDIQDWLWKFFYINQEAILTKLVV</sequence>
<protein>
    <submittedName>
        <fullName evidence="1">Uncharacterized protein</fullName>
    </submittedName>
</protein>
<evidence type="ECO:0000313" key="2">
    <source>
        <dbReference type="Proteomes" id="UP001152799"/>
    </source>
</evidence>
<reference evidence="1" key="1">
    <citation type="submission" date="2022-01" db="EMBL/GenBank/DDBJ databases">
        <authorList>
            <person name="King R."/>
        </authorList>
    </citation>
    <scope>NUCLEOTIDE SEQUENCE</scope>
</reference>
<proteinExistence type="predicted"/>
<gene>
    <name evidence="1" type="ORF">CEUTPL_LOCUS12249</name>
</gene>
<dbReference type="Proteomes" id="UP001152799">
    <property type="component" value="Chromosome 7"/>
</dbReference>
<organism evidence="1 2">
    <name type="scientific">Ceutorhynchus assimilis</name>
    <name type="common">cabbage seed weevil</name>
    <dbReference type="NCBI Taxonomy" id="467358"/>
    <lineage>
        <taxon>Eukaryota</taxon>
        <taxon>Metazoa</taxon>
        <taxon>Ecdysozoa</taxon>
        <taxon>Arthropoda</taxon>
        <taxon>Hexapoda</taxon>
        <taxon>Insecta</taxon>
        <taxon>Pterygota</taxon>
        <taxon>Neoptera</taxon>
        <taxon>Endopterygota</taxon>
        <taxon>Coleoptera</taxon>
        <taxon>Polyphaga</taxon>
        <taxon>Cucujiformia</taxon>
        <taxon>Curculionidae</taxon>
        <taxon>Ceutorhynchinae</taxon>
        <taxon>Ceutorhynchus</taxon>
    </lineage>
</organism>
<accession>A0A9N9N0Z7</accession>
<keyword evidence="2" id="KW-1185">Reference proteome</keyword>
<evidence type="ECO:0000313" key="1">
    <source>
        <dbReference type="EMBL" id="CAG9771824.1"/>
    </source>
</evidence>
<dbReference type="EMBL" id="OU892283">
    <property type="protein sequence ID" value="CAG9771824.1"/>
    <property type="molecule type" value="Genomic_DNA"/>
</dbReference>
<name>A0A9N9N0Z7_9CUCU</name>